<sequence length="118" mass="13598">MLKASCNCTSSSAGYSQGRDSSRSDIFKLSPVTIWATAKRDMQLVQDNRFHFMITQLRLKKAILFQVCRSYTAQCKWNVGHWVTIRIHRYNMCVLNLQHLTLTEMVDKCICCSSEADL</sequence>
<evidence type="ECO:0000313" key="3">
    <source>
        <dbReference type="Proteomes" id="UP000078492"/>
    </source>
</evidence>
<feature type="compositionally biased region" description="Polar residues" evidence="1">
    <location>
        <begin position="1"/>
        <end position="19"/>
    </location>
</feature>
<keyword evidence="3" id="KW-1185">Reference proteome</keyword>
<feature type="region of interest" description="Disordered" evidence="1">
    <location>
        <begin position="1"/>
        <end position="22"/>
    </location>
</feature>
<gene>
    <name evidence="2" type="ORF">ALC57_03735</name>
</gene>
<evidence type="ECO:0000313" key="2">
    <source>
        <dbReference type="EMBL" id="KYN26920.1"/>
    </source>
</evidence>
<dbReference type="EMBL" id="KQ978966">
    <property type="protein sequence ID" value="KYN26920.1"/>
    <property type="molecule type" value="Genomic_DNA"/>
</dbReference>
<accession>A0A151JMC8</accession>
<protein>
    <submittedName>
        <fullName evidence="2">Uncharacterized protein</fullName>
    </submittedName>
</protein>
<organism evidence="2 3">
    <name type="scientific">Trachymyrmex cornetzi</name>
    <dbReference type="NCBI Taxonomy" id="471704"/>
    <lineage>
        <taxon>Eukaryota</taxon>
        <taxon>Metazoa</taxon>
        <taxon>Ecdysozoa</taxon>
        <taxon>Arthropoda</taxon>
        <taxon>Hexapoda</taxon>
        <taxon>Insecta</taxon>
        <taxon>Pterygota</taxon>
        <taxon>Neoptera</taxon>
        <taxon>Endopterygota</taxon>
        <taxon>Hymenoptera</taxon>
        <taxon>Apocrita</taxon>
        <taxon>Aculeata</taxon>
        <taxon>Formicoidea</taxon>
        <taxon>Formicidae</taxon>
        <taxon>Myrmicinae</taxon>
        <taxon>Trachymyrmex</taxon>
    </lineage>
</organism>
<proteinExistence type="predicted"/>
<evidence type="ECO:0000256" key="1">
    <source>
        <dbReference type="SAM" id="MobiDB-lite"/>
    </source>
</evidence>
<dbReference type="Proteomes" id="UP000078492">
    <property type="component" value="Unassembled WGS sequence"/>
</dbReference>
<name>A0A151JMC8_9HYME</name>
<dbReference type="AlphaFoldDB" id="A0A151JMC8"/>
<reference evidence="2 3" key="1">
    <citation type="submission" date="2015-09" db="EMBL/GenBank/DDBJ databases">
        <title>Trachymyrmex cornetzi WGS genome.</title>
        <authorList>
            <person name="Nygaard S."/>
            <person name="Hu H."/>
            <person name="Boomsma J."/>
            <person name="Zhang G."/>
        </authorList>
    </citation>
    <scope>NUCLEOTIDE SEQUENCE [LARGE SCALE GENOMIC DNA]</scope>
    <source>
        <strain evidence="2">Tcor2-1</strain>
        <tissue evidence="2">Whole body</tissue>
    </source>
</reference>